<evidence type="ECO:0000256" key="3">
    <source>
        <dbReference type="ARBA" id="ARBA00022527"/>
    </source>
</evidence>
<keyword evidence="5 10" id="KW-0547">Nucleotide-binding</keyword>
<dbReference type="Pfam" id="PF00069">
    <property type="entry name" value="Pkinase"/>
    <property type="match status" value="1"/>
</dbReference>
<dbReference type="InterPro" id="IPR000719">
    <property type="entry name" value="Prot_kinase_dom"/>
</dbReference>
<dbReference type="EMBL" id="JAPWDV010000001">
    <property type="protein sequence ID" value="KAJ6222703.1"/>
    <property type="molecule type" value="Genomic_DNA"/>
</dbReference>
<dbReference type="PROSITE" id="PS00107">
    <property type="entry name" value="PROTEIN_KINASE_ATP"/>
    <property type="match status" value="1"/>
</dbReference>
<dbReference type="GO" id="GO:0005524">
    <property type="term" value="F:ATP binding"/>
    <property type="evidence" value="ECO:0007669"/>
    <property type="project" value="UniProtKB-UniRule"/>
</dbReference>
<comment type="caution">
    <text evidence="13">The sequence shown here is derived from an EMBL/GenBank/DDBJ whole genome shotgun (WGS) entry which is preliminary data.</text>
</comment>
<keyword evidence="14" id="KW-1185">Reference proteome</keyword>
<evidence type="ECO:0000256" key="6">
    <source>
        <dbReference type="ARBA" id="ARBA00022777"/>
    </source>
</evidence>
<dbReference type="FunFam" id="3.30.200.20:FF:000042">
    <property type="entry name" value="Aurora kinase A"/>
    <property type="match status" value="1"/>
</dbReference>
<dbReference type="InterPro" id="IPR011009">
    <property type="entry name" value="Kinase-like_dom_sf"/>
</dbReference>
<dbReference type="PANTHER" id="PTHR24346">
    <property type="entry name" value="MAP/MICROTUBULE AFFINITY-REGULATING KINASE"/>
    <property type="match status" value="1"/>
</dbReference>
<reference evidence="13" key="1">
    <citation type="submission" date="2022-12" db="EMBL/GenBank/DDBJ databases">
        <title>Genome assemblies of Blomia tropicalis.</title>
        <authorList>
            <person name="Cui Y."/>
        </authorList>
    </citation>
    <scope>NUCLEOTIDE SEQUENCE</scope>
    <source>
        <tissue evidence="13">Adult mites</tissue>
    </source>
</reference>
<keyword evidence="7 10" id="KW-0067">ATP-binding</keyword>
<evidence type="ECO:0000256" key="1">
    <source>
        <dbReference type="ARBA" id="ARBA00010791"/>
    </source>
</evidence>
<dbReference type="PROSITE" id="PS50011">
    <property type="entry name" value="PROTEIN_KINASE_DOM"/>
    <property type="match status" value="1"/>
</dbReference>
<dbReference type="Gene3D" id="3.30.310.80">
    <property type="entry name" value="Kinase associated domain 1, KA1"/>
    <property type="match status" value="1"/>
</dbReference>
<evidence type="ECO:0000256" key="4">
    <source>
        <dbReference type="ARBA" id="ARBA00022679"/>
    </source>
</evidence>
<evidence type="ECO:0000313" key="14">
    <source>
        <dbReference type="Proteomes" id="UP001142055"/>
    </source>
</evidence>
<dbReference type="EC" id="2.7.11.1" evidence="2"/>
<evidence type="ECO:0000256" key="5">
    <source>
        <dbReference type="ARBA" id="ARBA00022741"/>
    </source>
</evidence>
<dbReference type="AlphaFoldDB" id="A0A9Q0MCR8"/>
<comment type="catalytic activity">
    <reaction evidence="8">
        <text>L-threonyl-[protein] + ATP = O-phospho-L-threonyl-[protein] + ADP + H(+)</text>
        <dbReference type="Rhea" id="RHEA:46608"/>
        <dbReference type="Rhea" id="RHEA-COMP:11060"/>
        <dbReference type="Rhea" id="RHEA-COMP:11605"/>
        <dbReference type="ChEBI" id="CHEBI:15378"/>
        <dbReference type="ChEBI" id="CHEBI:30013"/>
        <dbReference type="ChEBI" id="CHEBI:30616"/>
        <dbReference type="ChEBI" id="CHEBI:61977"/>
        <dbReference type="ChEBI" id="CHEBI:456216"/>
        <dbReference type="EC" id="2.7.11.1"/>
    </reaction>
</comment>
<evidence type="ECO:0000256" key="9">
    <source>
        <dbReference type="ARBA" id="ARBA00048679"/>
    </source>
</evidence>
<evidence type="ECO:0000313" key="13">
    <source>
        <dbReference type="EMBL" id="KAJ6222703.1"/>
    </source>
</evidence>
<dbReference type="GO" id="GO:0035556">
    <property type="term" value="P:intracellular signal transduction"/>
    <property type="evidence" value="ECO:0007669"/>
    <property type="project" value="TreeGrafter"/>
</dbReference>
<dbReference type="GO" id="GO:0005737">
    <property type="term" value="C:cytoplasm"/>
    <property type="evidence" value="ECO:0007669"/>
    <property type="project" value="TreeGrafter"/>
</dbReference>
<comment type="catalytic activity">
    <reaction evidence="9">
        <text>L-seryl-[protein] + ATP = O-phospho-L-seryl-[protein] + ADP + H(+)</text>
        <dbReference type="Rhea" id="RHEA:17989"/>
        <dbReference type="Rhea" id="RHEA-COMP:9863"/>
        <dbReference type="Rhea" id="RHEA-COMP:11604"/>
        <dbReference type="ChEBI" id="CHEBI:15378"/>
        <dbReference type="ChEBI" id="CHEBI:29999"/>
        <dbReference type="ChEBI" id="CHEBI:30616"/>
        <dbReference type="ChEBI" id="CHEBI:83421"/>
        <dbReference type="ChEBI" id="CHEBI:456216"/>
        <dbReference type="EC" id="2.7.11.1"/>
    </reaction>
</comment>
<dbReference type="SMART" id="SM00220">
    <property type="entry name" value="S_TKc"/>
    <property type="match status" value="1"/>
</dbReference>
<dbReference type="Gene3D" id="1.10.510.10">
    <property type="entry name" value="Transferase(Phosphotransferase) domain 1"/>
    <property type="match status" value="1"/>
</dbReference>
<name>A0A9Q0MCR8_BLOTA</name>
<feature type="domain" description="Protein kinase" evidence="12">
    <location>
        <begin position="7"/>
        <end position="265"/>
    </location>
</feature>
<gene>
    <name evidence="13" type="ORF">RDWZM_001248</name>
</gene>
<keyword evidence="6" id="KW-0418">Kinase</keyword>
<dbReference type="InterPro" id="IPR017441">
    <property type="entry name" value="Protein_kinase_ATP_BS"/>
</dbReference>
<feature type="binding site" evidence="10">
    <location>
        <position position="41"/>
    </location>
    <ligand>
        <name>ATP</name>
        <dbReference type="ChEBI" id="CHEBI:30616"/>
    </ligand>
</feature>
<evidence type="ECO:0000256" key="7">
    <source>
        <dbReference type="ARBA" id="ARBA00022840"/>
    </source>
</evidence>
<dbReference type="Proteomes" id="UP001142055">
    <property type="component" value="Chromosome 1"/>
</dbReference>
<comment type="similarity">
    <text evidence="1">Belongs to the protein kinase superfamily. CAMK Ser/Thr protein kinase family. NIM1 subfamily.</text>
</comment>
<keyword evidence="3 11" id="KW-0723">Serine/threonine-protein kinase</keyword>
<organism evidence="13 14">
    <name type="scientific">Blomia tropicalis</name>
    <name type="common">Mite</name>
    <dbReference type="NCBI Taxonomy" id="40697"/>
    <lineage>
        <taxon>Eukaryota</taxon>
        <taxon>Metazoa</taxon>
        <taxon>Ecdysozoa</taxon>
        <taxon>Arthropoda</taxon>
        <taxon>Chelicerata</taxon>
        <taxon>Arachnida</taxon>
        <taxon>Acari</taxon>
        <taxon>Acariformes</taxon>
        <taxon>Sarcoptiformes</taxon>
        <taxon>Astigmata</taxon>
        <taxon>Glycyphagoidea</taxon>
        <taxon>Echimyopodidae</taxon>
        <taxon>Blomia</taxon>
    </lineage>
</organism>
<dbReference type="GO" id="GO:0004674">
    <property type="term" value="F:protein serine/threonine kinase activity"/>
    <property type="evidence" value="ECO:0007669"/>
    <property type="project" value="UniProtKB-KW"/>
</dbReference>
<evidence type="ECO:0000256" key="8">
    <source>
        <dbReference type="ARBA" id="ARBA00047899"/>
    </source>
</evidence>
<dbReference type="SUPFAM" id="SSF56112">
    <property type="entry name" value="Protein kinase-like (PK-like)"/>
    <property type="match status" value="1"/>
</dbReference>
<dbReference type="FunFam" id="1.10.510.10:FF:000301">
    <property type="entry name" value="Serine/threonine-protein kinase Chk1"/>
    <property type="match status" value="1"/>
</dbReference>
<dbReference type="PROSITE" id="PS00108">
    <property type="entry name" value="PROTEIN_KINASE_ST"/>
    <property type="match status" value="1"/>
</dbReference>
<evidence type="ECO:0000256" key="10">
    <source>
        <dbReference type="PROSITE-ProRule" id="PRU10141"/>
    </source>
</evidence>
<evidence type="ECO:0000256" key="11">
    <source>
        <dbReference type="RuleBase" id="RU000304"/>
    </source>
</evidence>
<sequence>MEFVSGWHLVDTIGEGRFGEVKLLINKQSKEMVACKVMIVKDESQDKQIRREMLIQKSLFHQNIIQFYGNRRDDNVEFLFLEYAPGGELFDRIEPDVGMKPSEAFRFFRDLLNGIEYLHDRGIVHRDIKPENLLLDANDNLKISDFGLSTMFRHRGKKRLLDTQCGSFPYMAPEVLSGVQHQAEPIDIWSCGIVLVAMLAGQLPWDQAVPELSIPYRKWTIGNISINRNPWLKIDNVALSFLKCILQPVAAKRFEIKSIRNHRWYKTQEKALSSTNKSDHWLDNNYRKIKRQCNGFSSQPTNGNSYISSSQDVSITTDLSDNSMMVDSTVETECVDQRLTDFAYSYSQPVNIDDMFLGTQTQMELNSESPDELNCENGDTQPGSKMYMRIVRRMTRFVTNKNLETTIEYLDRLFKELGYSIKKCGLSVYTITMNDKRRLPLVFKAMVNEMVRDQRLLVDFRLSKGDGIEFKRQFWIIKSRLSSIIQAYGPELMET</sequence>
<evidence type="ECO:0000259" key="12">
    <source>
        <dbReference type="PROSITE" id="PS50011"/>
    </source>
</evidence>
<protein>
    <recommendedName>
        <fullName evidence="2">non-specific serine/threonine protein kinase</fullName>
        <ecNumber evidence="2">2.7.11.1</ecNumber>
    </recommendedName>
</protein>
<proteinExistence type="inferred from homology"/>
<accession>A0A9Q0MCR8</accession>
<dbReference type="PANTHER" id="PTHR24346:SF107">
    <property type="entry name" value="SERINE_THREONINE-PROTEIN KINASE CHK1"/>
    <property type="match status" value="1"/>
</dbReference>
<evidence type="ECO:0000256" key="2">
    <source>
        <dbReference type="ARBA" id="ARBA00012513"/>
    </source>
</evidence>
<keyword evidence="4" id="KW-0808">Transferase</keyword>
<dbReference type="InterPro" id="IPR008271">
    <property type="entry name" value="Ser/Thr_kinase_AS"/>
</dbReference>
<dbReference type="OMA" id="GYTCKVG"/>